<dbReference type="EMBL" id="BGZN01000026">
    <property type="protein sequence ID" value="GBR74014.1"/>
    <property type="molecule type" value="Genomic_DNA"/>
</dbReference>
<evidence type="ECO:0000313" key="1">
    <source>
        <dbReference type="EMBL" id="GBR74014.1"/>
    </source>
</evidence>
<gene>
    <name evidence="1" type="primary">parE</name>
    <name evidence="1" type="ORF">NO1_1256</name>
</gene>
<evidence type="ECO:0000313" key="2">
    <source>
        <dbReference type="Proteomes" id="UP000269352"/>
    </source>
</evidence>
<sequence>MEVKKTKIFDDWLLGLKDRRVITIITANIKRISQGNMSNVKSVGEKVFEKKIYFGAGYRLYFVNKNGDLIILLCGGDKSTQEKDIKLAQKIAKEI</sequence>
<dbReference type="InterPro" id="IPR014056">
    <property type="entry name" value="TypeIITA-like_toxin_pred"/>
</dbReference>
<proteinExistence type="predicted"/>
<dbReference type="Pfam" id="PF05973">
    <property type="entry name" value="Gp49"/>
    <property type="match status" value="1"/>
</dbReference>
<reference evidence="1 2" key="1">
    <citation type="journal article" date="2019" name="ISME J.">
        <title>Genome analyses of uncultured TG2/ZB3 bacteria in 'Margulisbacteria' specifically attached to ectosymbiotic spirochetes of protists in the termite gut.</title>
        <authorList>
            <person name="Utami Y.D."/>
            <person name="Kuwahara H."/>
            <person name="Igai K."/>
            <person name="Murakami T."/>
            <person name="Sugaya K."/>
            <person name="Morikawa T."/>
            <person name="Nagura Y."/>
            <person name="Yuki M."/>
            <person name="Deevong P."/>
            <person name="Inoue T."/>
            <person name="Kihara K."/>
            <person name="Lo N."/>
            <person name="Yamada A."/>
            <person name="Ohkuma M."/>
            <person name="Hongoh Y."/>
        </authorList>
    </citation>
    <scope>NUCLEOTIDE SEQUENCE [LARGE SCALE GENOMIC DNA]</scope>
    <source>
        <strain evidence="1">NkOx7-01</strain>
    </source>
</reference>
<organism evidence="1 2">
    <name type="scientific">Termititenax aidoneus</name>
    <dbReference type="NCBI Taxonomy" id="2218524"/>
    <lineage>
        <taxon>Bacteria</taxon>
        <taxon>Bacillati</taxon>
        <taxon>Candidatus Margulisiibacteriota</taxon>
        <taxon>Candidatus Termititenacia</taxon>
        <taxon>Candidatus Termititenacales</taxon>
        <taxon>Candidatus Termititenacaceae</taxon>
        <taxon>Candidatus Termititenax</taxon>
    </lineage>
</organism>
<name>A0A388TBR1_TERA1</name>
<dbReference type="Proteomes" id="UP000269352">
    <property type="component" value="Unassembled WGS sequence"/>
</dbReference>
<dbReference type="NCBIfam" id="TIGR02683">
    <property type="entry name" value="upstrm_HI1419"/>
    <property type="match status" value="1"/>
</dbReference>
<accession>A0A388TBR1</accession>
<comment type="caution">
    <text evidence="1">The sequence shown here is derived from an EMBL/GenBank/DDBJ whole genome shotgun (WGS) entry which is preliminary data.</text>
</comment>
<dbReference type="PANTHER" id="PTHR41791:SF1">
    <property type="entry name" value="SSL7039 PROTEIN"/>
    <property type="match status" value="1"/>
</dbReference>
<protein>
    <submittedName>
        <fullName evidence="1">Toxin ParE</fullName>
    </submittedName>
</protein>
<dbReference type="AlphaFoldDB" id="A0A388TBR1"/>
<dbReference type="PIRSF" id="PIRSF028744">
    <property type="entry name" value="Addict_mod_HI1419"/>
    <property type="match status" value="1"/>
</dbReference>
<dbReference type="InterPro" id="IPR009241">
    <property type="entry name" value="HigB-like"/>
</dbReference>
<dbReference type="PANTHER" id="PTHR41791">
    <property type="entry name" value="SSL7039 PROTEIN"/>
    <property type="match status" value="1"/>
</dbReference>
<keyword evidence="2" id="KW-1185">Reference proteome</keyword>